<protein>
    <submittedName>
        <fullName evidence="1">Putative secreted protein</fullName>
    </submittedName>
</protein>
<dbReference type="AlphaFoldDB" id="A0A224Y0U4"/>
<evidence type="ECO:0000313" key="1">
    <source>
        <dbReference type="EMBL" id="JAW16098.1"/>
    </source>
</evidence>
<proteinExistence type="predicted"/>
<reference evidence="1" key="1">
    <citation type="journal article" date="2018" name="PLoS Negl. Trop. Dis.">
        <title>An insight into the salivary gland and fat body transcriptome of Panstrongylus lignarius (Hemiptera: Heteroptera), the main vector of Chagas disease in Peru.</title>
        <authorList>
            <person name="Nevoa J.C."/>
            <person name="Mendes M.T."/>
            <person name="da Silva M.V."/>
            <person name="Soares S.C."/>
            <person name="Oliveira C.J.F."/>
            <person name="Ribeiro J.M.C."/>
        </authorList>
    </citation>
    <scope>NUCLEOTIDE SEQUENCE</scope>
</reference>
<accession>A0A224Y0U4</accession>
<sequence length="71" mass="8349">MILYVLLSTLIVYCFLHTYMTYCQYVLACVFLNDSLLYHQNCTQSLFAIENDFSLVYTAICCFKFMNCTLL</sequence>
<name>A0A224Y0U4_9HEMI</name>
<organism evidence="1">
    <name type="scientific">Panstrongylus lignarius</name>
    <dbReference type="NCBI Taxonomy" id="156445"/>
    <lineage>
        <taxon>Eukaryota</taxon>
        <taxon>Metazoa</taxon>
        <taxon>Ecdysozoa</taxon>
        <taxon>Arthropoda</taxon>
        <taxon>Hexapoda</taxon>
        <taxon>Insecta</taxon>
        <taxon>Pterygota</taxon>
        <taxon>Neoptera</taxon>
        <taxon>Paraneoptera</taxon>
        <taxon>Hemiptera</taxon>
        <taxon>Heteroptera</taxon>
        <taxon>Panheteroptera</taxon>
        <taxon>Cimicomorpha</taxon>
        <taxon>Reduviidae</taxon>
        <taxon>Triatominae</taxon>
        <taxon>Panstrongylus</taxon>
    </lineage>
</organism>
<dbReference type="EMBL" id="GFTR01000328">
    <property type="protein sequence ID" value="JAW16098.1"/>
    <property type="molecule type" value="Transcribed_RNA"/>
</dbReference>